<dbReference type="Proteomes" id="UP000184310">
    <property type="component" value="Unassembled WGS sequence"/>
</dbReference>
<sequence>MFKINDYVVYGGNGVCKVLGIGTPSINGADKERQYYRLKPIYENGSIIYTPVDNEKVVMRRIISKEEAKALINNITSMEVLYFEDDKMRQEKYKEVMHTYDCMELIKIIKTSYLRKEERLAEGKRNTATDDKYLKMAEECLYGEFAIALDMPKDQVKDFIIQTVENMGS</sequence>
<protein>
    <submittedName>
        <fullName evidence="2">Transcriptional regulator, CarD family</fullName>
    </submittedName>
</protein>
<name>A0A1M6R496_9CLOT</name>
<feature type="domain" description="CarD-like/TRCF RNAP-interacting" evidence="1">
    <location>
        <begin position="1"/>
        <end position="113"/>
    </location>
</feature>
<dbReference type="STRING" id="1121302.SAMN02745163_03540"/>
<dbReference type="InterPro" id="IPR052531">
    <property type="entry name" value="CarD-like_regulator"/>
</dbReference>
<gene>
    <name evidence="2" type="ORF">SAMN02745163_03540</name>
</gene>
<dbReference type="SUPFAM" id="SSF141259">
    <property type="entry name" value="CarD-like"/>
    <property type="match status" value="1"/>
</dbReference>
<evidence type="ECO:0000313" key="2">
    <source>
        <dbReference type="EMBL" id="SHK27301.1"/>
    </source>
</evidence>
<dbReference type="OrthoDB" id="9786074at2"/>
<dbReference type="GO" id="GO:0009303">
    <property type="term" value="P:rRNA transcription"/>
    <property type="evidence" value="ECO:0007669"/>
    <property type="project" value="TreeGrafter"/>
</dbReference>
<reference evidence="2 3" key="1">
    <citation type="submission" date="2016-11" db="EMBL/GenBank/DDBJ databases">
        <authorList>
            <person name="Jaros S."/>
            <person name="Januszkiewicz K."/>
            <person name="Wedrychowicz H."/>
        </authorList>
    </citation>
    <scope>NUCLEOTIDE SEQUENCE [LARGE SCALE GENOMIC DNA]</scope>
    <source>
        <strain evidence="2 3">DSM 21758</strain>
    </source>
</reference>
<organism evidence="2 3">
    <name type="scientific">Clostridium cavendishii DSM 21758</name>
    <dbReference type="NCBI Taxonomy" id="1121302"/>
    <lineage>
        <taxon>Bacteria</taxon>
        <taxon>Bacillati</taxon>
        <taxon>Bacillota</taxon>
        <taxon>Clostridia</taxon>
        <taxon>Eubacteriales</taxon>
        <taxon>Clostridiaceae</taxon>
        <taxon>Clostridium</taxon>
    </lineage>
</organism>
<dbReference type="Gene3D" id="1.20.58.1290">
    <property type="entry name" value="CarD-like, C-terminal domain"/>
    <property type="match status" value="1"/>
</dbReference>
<keyword evidence="3" id="KW-1185">Reference proteome</keyword>
<dbReference type="Gene3D" id="2.40.10.170">
    <property type="match status" value="1"/>
</dbReference>
<dbReference type="InterPro" id="IPR003711">
    <property type="entry name" value="CarD-like/TRCF_RID"/>
</dbReference>
<evidence type="ECO:0000259" key="1">
    <source>
        <dbReference type="SMART" id="SM01058"/>
    </source>
</evidence>
<dbReference type="AlphaFoldDB" id="A0A1M6R496"/>
<dbReference type="PANTHER" id="PTHR38447">
    <property type="entry name" value="TRANSCRIPTION FACTOR YDEB-RELATED"/>
    <property type="match status" value="1"/>
</dbReference>
<dbReference type="EMBL" id="FQZB01000015">
    <property type="protein sequence ID" value="SHK27301.1"/>
    <property type="molecule type" value="Genomic_DNA"/>
</dbReference>
<dbReference type="InterPro" id="IPR042215">
    <property type="entry name" value="CarD-like_C"/>
</dbReference>
<dbReference type="SMART" id="SM01058">
    <property type="entry name" value="CarD_TRCF"/>
    <property type="match status" value="1"/>
</dbReference>
<dbReference type="Pfam" id="PF02559">
    <property type="entry name" value="CarD_TRCF_RID"/>
    <property type="match status" value="1"/>
</dbReference>
<dbReference type="RefSeq" id="WP_072991017.1">
    <property type="nucleotide sequence ID" value="NZ_FQZB01000015.1"/>
</dbReference>
<evidence type="ECO:0000313" key="3">
    <source>
        <dbReference type="Proteomes" id="UP000184310"/>
    </source>
</evidence>
<dbReference type="PANTHER" id="PTHR38447:SF1">
    <property type="entry name" value="RNA POLYMERASE-BINDING TRANSCRIPTION FACTOR CARD"/>
    <property type="match status" value="1"/>
</dbReference>
<proteinExistence type="predicted"/>
<dbReference type="InterPro" id="IPR036101">
    <property type="entry name" value="CarD-like/TRCF_RID_sf"/>
</dbReference>
<accession>A0A1M6R496</accession>